<protein>
    <recommendedName>
        <fullName evidence="2">ZP domain-containing protein</fullName>
    </recommendedName>
</protein>
<dbReference type="Gene3D" id="2.60.40.4100">
    <property type="entry name" value="Zona pellucida, ZP-C domain"/>
    <property type="match status" value="1"/>
</dbReference>
<dbReference type="InParanoid" id="A0A3Q1J701"/>
<dbReference type="SMART" id="SM00241">
    <property type="entry name" value="ZP"/>
    <property type="match status" value="1"/>
</dbReference>
<dbReference type="GeneTree" id="ENSGT01030000234567"/>
<dbReference type="PROSITE" id="PS51034">
    <property type="entry name" value="ZP_2"/>
    <property type="match status" value="1"/>
</dbReference>
<evidence type="ECO:0000313" key="3">
    <source>
        <dbReference type="Ensembl" id="ENSATEP00000010921.2"/>
    </source>
</evidence>
<dbReference type="GO" id="GO:0032190">
    <property type="term" value="F:acrosin binding"/>
    <property type="evidence" value="ECO:0007669"/>
    <property type="project" value="TreeGrafter"/>
</dbReference>
<dbReference type="InterPro" id="IPR001507">
    <property type="entry name" value="ZP_dom"/>
</dbReference>
<organism evidence="3 4">
    <name type="scientific">Anabas testudineus</name>
    <name type="common">Climbing perch</name>
    <name type="synonym">Anthias testudineus</name>
    <dbReference type="NCBI Taxonomy" id="64144"/>
    <lineage>
        <taxon>Eukaryota</taxon>
        <taxon>Metazoa</taxon>
        <taxon>Chordata</taxon>
        <taxon>Craniata</taxon>
        <taxon>Vertebrata</taxon>
        <taxon>Euteleostomi</taxon>
        <taxon>Actinopterygii</taxon>
        <taxon>Neopterygii</taxon>
        <taxon>Teleostei</taxon>
        <taxon>Neoteleostei</taxon>
        <taxon>Acanthomorphata</taxon>
        <taxon>Anabantaria</taxon>
        <taxon>Anabantiformes</taxon>
        <taxon>Anabantoidei</taxon>
        <taxon>Anabantidae</taxon>
        <taxon>Anabas</taxon>
    </lineage>
</organism>
<accession>A0A3Q1J701</accession>
<dbReference type="InterPro" id="IPR055355">
    <property type="entry name" value="ZP-C"/>
</dbReference>
<keyword evidence="4" id="KW-1185">Reference proteome</keyword>
<evidence type="ECO:0000256" key="1">
    <source>
        <dbReference type="ARBA" id="ARBA00023157"/>
    </source>
</evidence>
<dbReference type="Proteomes" id="UP000265040">
    <property type="component" value="Chromosome 17"/>
</dbReference>
<name>A0A3Q1J701_ANATE</name>
<dbReference type="Pfam" id="PF00100">
    <property type="entry name" value="Zona_pellucida"/>
    <property type="match status" value="1"/>
</dbReference>
<dbReference type="PANTHER" id="PTHR11576:SF3">
    <property type="entry name" value="SI:CH211-14A17.6-RELATED"/>
    <property type="match status" value="1"/>
</dbReference>
<dbReference type="OrthoDB" id="9928644at2759"/>
<evidence type="ECO:0000259" key="2">
    <source>
        <dbReference type="PROSITE" id="PS51034"/>
    </source>
</evidence>
<dbReference type="GO" id="GO:0035803">
    <property type="term" value="P:egg coat formation"/>
    <property type="evidence" value="ECO:0007669"/>
    <property type="project" value="TreeGrafter"/>
</dbReference>
<reference evidence="3" key="3">
    <citation type="submission" date="2025-09" db="UniProtKB">
        <authorList>
            <consortium name="Ensembl"/>
        </authorList>
    </citation>
    <scope>IDENTIFICATION</scope>
</reference>
<reference evidence="3" key="1">
    <citation type="submission" date="2021-04" db="EMBL/GenBank/DDBJ databases">
        <authorList>
            <consortium name="Wellcome Sanger Institute Data Sharing"/>
        </authorList>
    </citation>
    <scope>NUCLEOTIDE SEQUENCE [LARGE SCALE GENOMIC DNA]</scope>
</reference>
<keyword evidence="1" id="KW-1015">Disulfide bond</keyword>
<dbReference type="AlphaFoldDB" id="A0A3Q1J701"/>
<sequence>MDPVPEIVDTDQVKQLNSIDASQPEEIKPAHSLSCRCSVMMAFCWQGVLLLTFAAAVSVYADMKLNCWPEFVTLVWTENRVQADPSLFRLGNCFPTSVTASEAVFNAYFNDCNFRMLVTGDRLIYTNDLTYDSSSGSDLQPLTQLVVCSFKRPKGWRPQMYDSVFNTYGLGQLVFQLSFMNDDFSGPAASTSFPLGSFIPLKASVEQEHHQPLLLLLEKCVASTTPELQPDSNLYPIVNNKGCLMDSKTSRSKFEPREETSEIRLSLQAFRFSLGEEVSIHCELGVWDPTSLDHSKKACHYVKYHGWELLDNPVKSNLCNCCDSSCNSRKTRSIEQSIVGCSFLISDVWPLKMFPNPST</sequence>
<proteinExistence type="predicted"/>
<dbReference type="FunFam" id="2.60.40.4100:FF:000002">
    <property type="entry name" value="Zona pellucida sperm-binding protein 3"/>
    <property type="match status" value="1"/>
</dbReference>
<feature type="domain" description="ZP" evidence="2">
    <location>
        <begin position="66"/>
        <end position="306"/>
    </location>
</feature>
<dbReference type="Ensembl" id="ENSATET00000011105.2">
    <property type="protein sequence ID" value="ENSATEP00000010921.2"/>
    <property type="gene ID" value="ENSATEG00000007431.3"/>
</dbReference>
<dbReference type="InterPro" id="IPR042235">
    <property type="entry name" value="ZP-C_dom"/>
</dbReference>
<dbReference type="GO" id="GO:0031012">
    <property type="term" value="C:extracellular matrix"/>
    <property type="evidence" value="ECO:0007669"/>
    <property type="project" value="TreeGrafter"/>
</dbReference>
<dbReference type="Gene3D" id="2.60.40.3210">
    <property type="entry name" value="Zona pellucida, ZP-N domain"/>
    <property type="match status" value="1"/>
</dbReference>
<reference evidence="3" key="2">
    <citation type="submission" date="2025-08" db="UniProtKB">
        <authorList>
            <consortium name="Ensembl"/>
        </authorList>
    </citation>
    <scope>IDENTIFICATION</scope>
</reference>
<dbReference type="PANTHER" id="PTHR11576">
    <property type="entry name" value="ZONA PELLUCIDA SPERM-BINDING PROTEIN 3"/>
    <property type="match status" value="1"/>
</dbReference>
<dbReference type="GO" id="GO:0007339">
    <property type="term" value="P:binding of sperm to zona pellucida"/>
    <property type="evidence" value="ECO:0007669"/>
    <property type="project" value="TreeGrafter"/>
</dbReference>
<dbReference type="GO" id="GO:2000344">
    <property type="term" value="P:positive regulation of acrosome reaction"/>
    <property type="evidence" value="ECO:0007669"/>
    <property type="project" value="TreeGrafter"/>
</dbReference>
<evidence type="ECO:0000313" key="4">
    <source>
        <dbReference type="Proteomes" id="UP000265040"/>
    </source>
</evidence>